<dbReference type="RefSeq" id="WP_074746248.1">
    <property type="nucleotide sequence ID" value="NZ_FNYS01000009.1"/>
</dbReference>
<protein>
    <recommendedName>
        <fullName evidence="3">HEAT repeat-containing protein</fullName>
    </recommendedName>
</protein>
<proteinExistence type="predicted"/>
<organism evidence="1 2">
    <name type="scientific">Myroides marinus</name>
    <dbReference type="NCBI Taxonomy" id="703342"/>
    <lineage>
        <taxon>Bacteria</taxon>
        <taxon>Pseudomonadati</taxon>
        <taxon>Bacteroidota</taxon>
        <taxon>Flavobacteriia</taxon>
        <taxon>Flavobacteriales</taxon>
        <taxon>Flavobacteriaceae</taxon>
        <taxon>Myroides</taxon>
    </lineage>
</organism>
<dbReference type="GeneID" id="82257348"/>
<evidence type="ECO:0008006" key="3">
    <source>
        <dbReference type="Google" id="ProtNLM"/>
    </source>
</evidence>
<evidence type="ECO:0000313" key="1">
    <source>
        <dbReference type="EMBL" id="SEJ01475.1"/>
    </source>
</evidence>
<sequence length="166" mass="19462">MKENRFTYEVYNTLSDLDKVEFITDLEWEEGDSKWELYNIILCDESDFDLARIEVLKIMEVTPMPILLKNKLSDSLAEVIQNTTDEDVLEYAVMCASSFITYPLIEELVILLLLDNTRYSNLRHCALSAIEKIENKEKRKRILEQLIDDPEFAKYAQRLLEKIASD</sequence>
<reference evidence="1 2" key="1">
    <citation type="submission" date="2016-10" db="EMBL/GenBank/DDBJ databases">
        <authorList>
            <person name="de Groot N.N."/>
        </authorList>
    </citation>
    <scope>NUCLEOTIDE SEQUENCE [LARGE SCALE GENOMIC DNA]</scope>
    <source>
        <strain evidence="1 2">DSM 23048</strain>
    </source>
</reference>
<name>A0A1H6VMZ9_9FLAO</name>
<evidence type="ECO:0000313" key="2">
    <source>
        <dbReference type="Proteomes" id="UP000183077"/>
    </source>
</evidence>
<dbReference type="Proteomes" id="UP000183077">
    <property type="component" value="Unassembled WGS sequence"/>
</dbReference>
<gene>
    <name evidence="1" type="ORF">SAMN04488018_10974</name>
</gene>
<dbReference type="AlphaFoldDB" id="A0A1H6VMZ9"/>
<accession>A0A1H6VMZ9</accession>
<dbReference type="EMBL" id="FNYS01000009">
    <property type="protein sequence ID" value="SEJ01475.1"/>
    <property type="molecule type" value="Genomic_DNA"/>
</dbReference>